<evidence type="ECO:0000313" key="2">
    <source>
        <dbReference type="Proteomes" id="UP001054945"/>
    </source>
</evidence>
<dbReference type="EMBL" id="BPLR01017756">
    <property type="protein sequence ID" value="GIY94183.1"/>
    <property type="molecule type" value="Genomic_DNA"/>
</dbReference>
<accession>A0AAV4XHP9</accession>
<comment type="caution">
    <text evidence="1">The sequence shown here is derived from an EMBL/GenBank/DDBJ whole genome shotgun (WGS) entry which is preliminary data.</text>
</comment>
<evidence type="ECO:0000313" key="1">
    <source>
        <dbReference type="EMBL" id="GIY94183.1"/>
    </source>
</evidence>
<protein>
    <submittedName>
        <fullName evidence="1">Uncharacterized protein</fullName>
    </submittedName>
</protein>
<dbReference type="Proteomes" id="UP001054945">
    <property type="component" value="Unassembled WGS sequence"/>
</dbReference>
<keyword evidence="2" id="KW-1185">Reference proteome</keyword>
<name>A0AAV4XHP9_CAEEX</name>
<proteinExistence type="predicted"/>
<organism evidence="1 2">
    <name type="scientific">Caerostris extrusa</name>
    <name type="common">Bark spider</name>
    <name type="synonym">Caerostris bankana</name>
    <dbReference type="NCBI Taxonomy" id="172846"/>
    <lineage>
        <taxon>Eukaryota</taxon>
        <taxon>Metazoa</taxon>
        <taxon>Ecdysozoa</taxon>
        <taxon>Arthropoda</taxon>
        <taxon>Chelicerata</taxon>
        <taxon>Arachnida</taxon>
        <taxon>Araneae</taxon>
        <taxon>Araneomorphae</taxon>
        <taxon>Entelegynae</taxon>
        <taxon>Araneoidea</taxon>
        <taxon>Araneidae</taxon>
        <taxon>Caerostris</taxon>
    </lineage>
</organism>
<gene>
    <name evidence="1" type="ORF">CEXT_360631</name>
</gene>
<sequence>MLFVGSSGIFSDILCGNLIEMESNLSGTSPQMEVPCVPEIFRGMGGVGVCPVPLREVHFRAPELKGRRSAVDSLLSLLPKNKHGVYL</sequence>
<dbReference type="AlphaFoldDB" id="A0AAV4XHP9"/>
<reference evidence="1 2" key="1">
    <citation type="submission" date="2021-06" db="EMBL/GenBank/DDBJ databases">
        <title>Caerostris extrusa draft genome.</title>
        <authorList>
            <person name="Kono N."/>
            <person name="Arakawa K."/>
        </authorList>
    </citation>
    <scope>NUCLEOTIDE SEQUENCE [LARGE SCALE GENOMIC DNA]</scope>
</reference>